<comment type="caution">
    <text evidence="4">The sequence shown here is derived from an EMBL/GenBank/DDBJ whole genome shotgun (WGS) entry which is preliminary data.</text>
</comment>
<dbReference type="PANTHER" id="PTHR30203">
    <property type="entry name" value="OUTER MEMBRANE CATION EFFLUX PROTEIN"/>
    <property type="match status" value="1"/>
</dbReference>
<dbReference type="Proteomes" id="UP000542342">
    <property type="component" value="Unassembled WGS sequence"/>
</dbReference>
<dbReference type="InterPro" id="IPR010131">
    <property type="entry name" value="MdtP/NodT-like"/>
</dbReference>
<reference evidence="4 5" key="1">
    <citation type="submission" date="2020-07" db="EMBL/GenBank/DDBJ databases">
        <title>Thermogemmata thermophila gen. nov., sp. nov., a novel moderate thermophilic planctomycete from a Kamchatka hot spring.</title>
        <authorList>
            <person name="Elcheninov A.G."/>
            <person name="Podosokorskaya O.A."/>
            <person name="Kovaleva O.L."/>
            <person name="Novikov A."/>
            <person name="Bonch-Osmolovskaya E.A."/>
            <person name="Toshchakov S.V."/>
            <person name="Kublanov I.V."/>
        </authorList>
    </citation>
    <scope>NUCLEOTIDE SEQUENCE [LARGE SCALE GENOMIC DNA]</scope>
    <source>
        <strain evidence="4 5">2918</strain>
    </source>
</reference>
<comment type="similarity">
    <text evidence="1">Belongs to the outer membrane factor (OMF) (TC 1.B.17) family.</text>
</comment>
<evidence type="ECO:0000313" key="5">
    <source>
        <dbReference type="Proteomes" id="UP000542342"/>
    </source>
</evidence>
<evidence type="ECO:0000256" key="2">
    <source>
        <dbReference type="SAM" id="Coils"/>
    </source>
</evidence>
<name>A0A7V9ACE7_9BACT</name>
<dbReference type="Pfam" id="PF02321">
    <property type="entry name" value="OEP"/>
    <property type="match status" value="2"/>
</dbReference>
<evidence type="ECO:0000256" key="3">
    <source>
        <dbReference type="SAM" id="MobiDB-lite"/>
    </source>
</evidence>
<dbReference type="PROSITE" id="PS51257">
    <property type="entry name" value="PROKAR_LIPOPROTEIN"/>
    <property type="match status" value="1"/>
</dbReference>
<feature type="coiled-coil region" evidence="2">
    <location>
        <begin position="461"/>
        <end position="488"/>
    </location>
</feature>
<feature type="compositionally biased region" description="Low complexity" evidence="3">
    <location>
        <begin position="82"/>
        <end position="94"/>
    </location>
</feature>
<keyword evidence="2" id="KW-0175">Coiled coil</keyword>
<organism evidence="4 5">
    <name type="scientific">Thermogemmata fonticola</name>
    <dbReference type="NCBI Taxonomy" id="2755323"/>
    <lineage>
        <taxon>Bacteria</taxon>
        <taxon>Pseudomonadati</taxon>
        <taxon>Planctomycetota</taxon>
        <taxon>Planctomycetia</taxon>
        <taxon>Gemmatales</taxon>
        <taxon>Gemmataceae</taxon>
        <taxon>Thermogemmata</taxon>
    </lineage>
</organism>
<dbReference type="InterPro" id="IPR003423">
    <property type="entry name" value="OMP_efflux"/>
</dbReference>
<evidence type="ECO:0000313" key="4">
    <source>
        <dbReference type="EMBL" id="MBA2226958.1"/>
    </source>
</evidence>
<protein>
    <submittedName>
        <fullName evidence="4">TolC family protein</fullName>
    </submittedName>
</protein>
<keyword evidence="5" id="KW-1185">Reference proteome</keyword>
<dbReference type="AlphaFoldDB" id="A0A7V9ACE7"/>
<dbReference type="RefSeq" id="WP_194538536.1">
    <property type="nucleotide sequence ID" value="NZ_JACEFB010000009.1"/>
</dbReference>
<dbReference type="Gene3D" id="1.20.1600.10">
    <property type="entry name" value="Outer membrane efflux proteins (OEP)"/>
    <property type="match status" value="1"/>
</dbReference>
<dbReference type="GO" id="GO:0015562">
    <property type="term" value="F:efflux transmembrane transporter activity"/>
    <property type="evidence" value="ECO:0007669"/>
    <property type="project" value="InterPro"/>
</dbReference>
<dbReference type="SUPFAM" id="SSF56954">
    <property type="entry name" value="Outer membrane efflux proteins (OEP)"/>
    <property type="match status" value="1"/>
</dbReference>
<feature type="region of interest" description="Disordered" evidence="3">
    <location>
        <begin position="38"/>
        <end position="147"/>
    </location>
</feature>
<proteinExistence type="inferred from homology"/>
<dbReference type="PANTHER" id="PTHR30203:SF24">
    <property type="entry name" value="BLR4935 PROTEIN"/>
    <property type="match status" value="1"/>
</dbReference>
<gene>
    <name evidence="4" type="ORF">H0921_12375</name>
</gene>
<accession>A0A7V9ACE7</accession>
<evidence type="ECO:0000256" key="1">
    <source>
        <dbReference type="ARBA" id="ARBA00007613"/>
    </source>
</evidence>
<dbReference type="EMBL" id="JACEFB010000009">
    <property type="protein sequence ID" value="MBA2226958.1"/>
    <property type="molecule type" value="Genomic_DNA"/>
</dbReference>
<sequence>MLTGRKMRRCGWFCLPVVGLAGCVGDLHPHHGPAFLERRSPPPLARMASVPPRQAASPFPKEPEPPPLAELPLQPTADRETASSLSQADALSAAETPLGKTEGSSGAERADAARPEAGGPPRSASDGPPRSASDSGASLPPPAVPLPEAAPLPAAPLTLDQIIHATLWADPFLRAGFESIPQAQADALTASLLPNPQLIISQTLLPLTRPFTPDKEGGPPQLDVGIRYPIDWFLFGKRVAALQSAALGVRVAEAEFANVVRQRVLEAALRYYDLLEAKALVELAAQDVENLRRIEEITAKAVAGGGRPRVELQRVQLDRLRAEQGLREAEKNRVAAAARLRAVLGQSAADPAFDVAGDIREVSIPVLPSAEEAYALAVEERPDLAALRLRVQQAEANQLVEQRKAWPDVTPFLGYTRQFQRRAMAMPDASSFGFGLEASLPVFDRNQGNRLKAQSVTAQSQYQLQAALAGLRAEVEQAAQEVRTAAANARTVAEEQLKLAAEVRDSIARAYEAGGRPLLDVLDAQRNYRETYRLYITSRAALARAIAQFNAAVNRRLLP</sequence>